<dbReference type="AlphaFoldDB" id="A0AAF0R369"/>
<name>A0AAF0R369_SOLVR</name>
<proteinExistence type="predicted"/>
<evidence type="ECO:0000313" key="2">
    <source>
        <dbReference type="Proteomes" id="UP001234989"/>
    </source>
</evidence>
<dbReference type="InterPro" id="IPR012337">
    <property type="entry name" value="RNaseH-like_sf"/>
</dbReference>
<reference evidence="1" key="1">
    <citation type="submission" date="2023-08" db="EMBL/GenBank/DDBJ databases">
        <title>A de novo genome assembly of Solanum verrucosum Schlechtendal, a Mexican diploid species geographically isolated from the other diploid A-genome species in potato relatives.</title>
        <authorList>
            <person name="Hosaka K."/>
        </authorList>
    </citation>
    <scope>NUCLEOTIDE SEQUENCE</scope>
    <source>
        <tissue evidence="1">Young leaves</tissue>
    </source>
</reference>
<gene>
    <name evidence="1" type="ORF">MTR67_026613</name>
</gene>
<dbReference type="InterPro" id="IPR036397">
    <property type="entry name" value="RNaseH_sf"/>
</dbReference>
<dbReference type="PANTHER" id="PTHR45835:SF91">
    <property type="entry name" value="RETROTRANSPOSON, TY3-GYPSY SUBCLASS-LIKE PROTEIN"/>
    <property type="match status" value="1"/>
</dbReference>
<dbReference type="SUPFAM" id="SSF53098">
    <property type="entry name" value="Ribonuclease H-like"/>
    <property type="match status" value="1"/>
</dbReference>
<evidence type="ECO:0000313" key="1">
    <source>
        <dbReference type="EMBL" id="WMV33228.1"/>
    </source>
</evidence>
<protein>
    <submittedName>
        <fullName evidence="1">Uncharacterized protein</fullName>
    </submittedName>
</protein>
<dbReference type="Gene3D" id="3.30.420.10">
    <property type="entry name" value="Ribonuclease H-like superfamily/Ribonuclease H"/>
    <property type="match status" value="1"/>
</dbReference>
<dbReference type="GO" id="GO:0003676">
    <property type="term" value="F:nucleic acid binding"/>
    <property type="evidence" value="ECO:0007669"/>
    <property type="project" value="InterPro"/>
</dbReference>
<dbReference type="EMBL" id="CP133617">
    <property type="protein sequence ID" value="WMV33228.1"/>
    <property type="molecule type" value="Genomic_DNA"/>
</dbReference>
<sequence>MKVKFTLLETCEKSFQELTDRLTSDLVLTLSEGIDGFVVYYDIQELGLDVSLGKMGKALPMLQGIGTRVKLIMAFHPQIEGQAEHCIQTLEDMMRVSVIDFKGNWDTQLPLIKFAYNNIHHSSIDMALFGALYGRRFISIIGLFEVGEVLLIAPELVHEAMEKDQLIRERLKTTQSGQKSYVDVRRRDLEFDMNDCV</sequence>
<accession>A0AAF0R369</accession>
<organism evidence="1 2">
    <name type="scientific">Solanum verrucosum</name>
    <dbReference type="NCBI Taxonomy" id="315347"/>
    <lineage>
        <taxon>Eukaryota</taxon>
        <taxon>Viridiplantae</taxon>
        <taxon>Streptophyta</taxon>
        <taxon>Embryophyta</taxon>
        <taxon>Tracheophyta</taxon>
        <taxon>Spermatophyta</taxon>
        <taxon>Magnoliopsida</taxon>
        <taxon>eudicotyledons</taxon>
        <taxon>Gunneridae</taxon>
        <taxon>Pentapetalae</taxon>
        <taxon>asterids</taxon>
        <taxon>lamiids</taxon>
        <taxon>Solanales</taxon>
        <taxon>Solanaceae</taxon>
        <taxon>Solanoideae</taxon>
        <taxon>Solaneae</taxon>
        <taxon>Solanum</taxon>
    </lineage>
</organism>
<dbReference type="Proteomes" id="UP001234989">
    <property type="component" value="Chromosome 6"/>
</dbReference>
<keyword evidence="2" id="KW-1185">Reference proteome</keyword>
<dbReference type="PANTHER" id="PTHR45835">
    <property type="entry name" value="YALI0A06105P"/>
    <property type="match status" value="1"/>
</dbReference>